<keyword evidence="1" id="KW-1133">Transmembrane helix</keyword>
<sequence length="70" mass="7822">MASEVRFLKGGRKVVNALDTNINLTFSLVPEFLFIFLSLSISITLLISFAFYSPIFKSPLTTFGTSFHSK</sequence>
<keyword evidence="1" id="KW-0472">Membrane</keyword>
<evidence type="ECO:0000313" key="2">
    <source>
        <dbReference type="EMBL" id="OCT98197.1"/>
    </source>
</evidence>
<accession>A0A974DUN6</accession>
<organism evidence="2 3">
    <name type="scientific">Xenopus laevis</name>
    <name type="common">African clawed frog</name>
    <dbReference type="NCBI Taxonomy" id="8355"/>
    <lineage>
        <taxon>Eukaryota</taxon>
        <taxon>Metazoa</taxon>
        <taxon>Chordata</taxon>
        <taxon>Craniata</taxon>
        <taxon>Vertebrata</taxon>
        <taxon>Euteleostomi</taxon>
        <taxon>Amphibia</taxon>
        <taxon>Batrachia</taxon>
        <taxon>Anura</taxon>
        <taxon>Pipoidea</taxon>
        <taxon>Pipidae</taxon>
        <taxon>Xenopodinae</taxon>
        <taxon>Xenopus</taxon>
        <taxon>Xenopus</taxon>
    </lineage>
</organism>
<protein>
    <recommendedName>
        <fullName evidence="4">Transmembrane protein</fullName>
    </recommendedName>
</protein>
<evidence type="ECO:0000313" key="3">
    <source>
        <dbReference type="Proteomes" id="UP000694892"/>
    </source>
</evidence>
<gene>
    <name evidence="2" type="ORF">XELAEV_18010427mg</name>
</gene>
<dbReference type="AlphaFoldDB" id="A0A974DUN6"/>
<dbReference type="EMBL" id="CM004467">
    <property type="protein sequence ID" value="OCT98197.1"/>
    <property type="molecule type" value="Genomic_DNA"/>
</dbReference>
<proteinExistence type="predicted"/>
<dbReference type="Proteomes" id="UP000694892">
    <property type="component" value="Chromosome 1S"/>
</dbReference>
<evidence type="ECO:0000256" key="1">
    <source>
        <dbReference type="SAM" id="Phobius"/>
    </source>
</evidence>
<name>A0A974DUN6_XENLA</name>
<evidence type="ECO:0008006" key="4">
    <source>
        <dbReference type="Google" id="ProtNLM"/>
    </source>
</evidence>
<feature type="transmembrane region" description="Helical" evidence="1">
    <location>
        <begin position="32"/>
        <end position="52"/>
    </location>
</feature>
<keyword evidence="1" id="KW-0812">Transmembrane</keyword>
<reference evidence="3" key="1">
    <citation type="journal article" date="2016" name="Nature">
        <title>Genome evolution in the allotetraploid frog Xenopus laevis.</title>
        <authorList>
            <person name="Session A.M."/>
            <person name="Uno Y."/>
            <person name="Kwon T."/>
            <person name="Chapman J.A."/>
            <person name="Toyoda A."/>
            <person name="Takahashi S."/>
            <person name="Fukui A."/>
            <person name="Hikosaka A."/>
            <person name="Suzuki A."/>
            <person name="Kondo M."/>
            <person name="van Heeringen S.J."/>
            <person name="Quigley I."/>
            <person name="Heinz S."/>
            <person name="Ogino H."/>
            <person name="Ochi H."/>
            <person name="Hellsten U."/>
            <person name="Lyons J.B."/>
            <person name="Simakov O."/>
            <person name="Putnam N."/>
            <person name="Stites J."/>
            <person name="Kuroki Y."/>
            <person name="Tanaka T."/>
            <person name="Michiue T."/>
            <person name="Watanabe M."/>
            <person name="Bogdanovic O."/>
            <person name="Lister R."/>
            <person name="Georgiou G."/>
            <person name="Paranjpe S.S."/>
            <person name="van Kruijsbergen I."/>
            <person name="Shu S."/>
            <person name="Carlson J."/>
            <person name="Kinoshita T."/>
            <person name="Ohta Y."/>
            <person name="Mawaribuchi S."/>
            <person name="Jenkins J."/>
            <person name="Grimwood J."/>
            <person name="Schmutz J."/>
            <person name="Mitros T."/>
            <person name="Mozaffari S.V."/>
            <person name="Suzuki Y."/>
            <person name="Haramoto Y."/>
            <person name="Yamamoto T.S."/>
            <person name="Takagi C."/>
            <person name="Heald R."/>
            <person name="Miller K."/>
            <person name="Haudenschild C."/>
            <person name="Kitzman J."/>
            <person name="Nakayama T."/>
            <person name="Izutsu Y."/>
            <person name="Robert J."/>
            <person name="Fortriede J."/>
            <person name="Burns K."/>
            <person name="Lotay V."/>
            <person name="Karimi K."/>
            <person name="Yasuoka Y."/>
            <person name="Dichmann D.S."/>
            <person name="Flajnik M.F."/>
            <person name="Houston D.W."/>
            <person name="Shendure J."/>
            <person name="DuPasquier L."/>
            <person name="Vize P.D."/>
            <person name="Zorn A.M."/>
            <person name="Ito M."/>
            <person name="Marcotte E.M."/>
            <person name="Wallingford J.B."/>
            <person name="Ito Y."/>
            <person name="Asashima M."/>
            <person name="Ueno N."/>
            <person name="Matsuda Y."/>
            <person name="Veenstra G.J."/>
            <person name="Fujiyama A."/>
            <person name="Harland R.M."/>
            <person name="Taira M."/>
            <person name="Rokhsar D.S."/>
        </authorList>
    </citation>
    <scope>NUCLEOTIDE SEQUENCE [LARGE SCALE GENOMIC DNA]</scope>
    <source>
        <strain evidence="3">J</strain>
    </source>
</reference>